<dbReference type="SUPFAM" id="SSF103473">
    <property type="entry name" value="MFS general substrate transporter"/>
    <property type="match status" value="1"/>
</dbReference>
<feature type="transmembrane region" description="Helical" evidence="4">
    <location>
        <begin position="282"/>
        <end position="301"/>
    </location>
</feature>
<evidence type="ECO:0000256" key="2">
    <source>
        <dbReference type="ARBA" id="ARBA00022989"/>
    </source>
</evidence>
<gene>
    <name evidence="5" type="ORF">CQA54_00805</name>
</gene>
<proteinExistence type="predicted"/>
<dbReference type="AlphaFoldDB" id="A0A3D8ITN3"/>
<evidence type="ECO:0000256" key="3">
    <source>
        <dbReference type="ARBA" id="ARBA00023136"/>
    </source>
</evidence>
<dbReference type="Proteomes" id="UP000256514">
    <property type="component" value="Unassembled WGS sequence"/>
</dbReference>
<keyword evidence="3 4" id="KW-0472">Membrane</keyword>
<feature type="transmembrane region" description="Helical" evidence="4">
    <location>
        <begin position="85"/>
        <end position="109"/>
    </location>
</feature>
<protein>
    <submittedName>
        <fullName evidence="5">MFS transporter</fullName>
    </submittedName>
</protein>
<evidence type="ECO:0000256" key="1">
    <source>
        <dbReference type="ARBA" id="ARBA00022692"/>
    </source>
</evidence>
<feature type="transmembrane region" description="Helical" evidence="4">
    <location>
        <begin position="399"/>
        <end position="422"/>
    </location>
</feature>
<dbReference type="OrthoDB" id="199378at2"/>
<keyword evidence="1 4" id="KW-0812">Transmembrane</keyword>
<dbReference type="GO" id="GO:0022857">
    <property type="term" value="F:transmembrane transporter activity"/>
    <property type="evidence" value="ECO:0007669"/>
    <property type="project" value="InterPro"/>
</dbReference>
<feature type="transmembrane region" description="Helical" evidence="4">
    <location>
        <begin position="121"/>
        <end position="141"/>
    </location>
</feature>
<feature type="transmembrane region" description="Helical" evidence="4">
    <location>
        <begin position="243"/>
        <end position="262"/>
    </location>
</feature>
<dbReference type="EMBL" id="NXLT01000001">
    <property type="protein sequence ID" value="RDU68383.1"/>
    <property type="molecule type" value="Genomic_DNA"/>
</dbReference>
<sequence>MSMLKNQYMSKLLSIRKEEFKLLVYSTLFIFLVFASYAILRPIRDSLGLEGGEDSLKWLFLGTLVATILSSVLAMFLSAKIPKKYYLVVIYGFFIIHLVLFYIALFYIAPHTKSFVWLCRIFYVWVSIFNMFVISSAWSLLTDIFTKDSSHRLFGIISAGASLGSIGGAFLVSVGINFVGQNHYICLSIIFLSIVLGLKSLLIKEARHLLPQTQQEDFAKNFSKPVGAKNPFEAFGLIVKSPYLLAFVAFIVLLSSVSTFLYMEQARIVKELFSTREERIQAFAYIDLIVQIASFIIQVFLTAKITQYFGIKFLLSVLGFIISFGFIWLIFVHPAFLPLVIVMSIRRVGEYALVKPGREMLFVPFDSNVKYKVKIFLDTVVYRGGDALSAQLEGILTQISVHISLLAGALFSFVWGLLGLYLGKRNNSLELNLTQKTILKEPKEVSK</sequence>
<dbReference type="PANTHER" id="PTHR43596:SF1">
    <property type="entry name" value="ADP,ATP CARRIER PROTEIN"/>
    <property type="match status" value="1"/>
</dbReference>
<evidence type="ECO:0000313" key="5">
    <source>
        <dbReference type="EMBL" id="RDU68383.1"/>
    </source>
</evidence>
<feature type="transmembrane region" description="Helical" evidence="4">
    <location>
        <begin position="153"/>
        <end position="176"/>
    </location>
</feature>
<feature type="transmembrane region" description="Helical" evidence="4">
    <location>
        <begin position="59"/>
        <end position="78"/>
    </location>
</feature>
<accession>A0A3D8ITN3</accession>
<dbReference type="InterPro" id="IPR036259">
    <property type="entry name" value="MFS_trans_sf"/>
</dbReference>
<comment type="caution">
    <text evidence="5">The sequence shown here is derived from an EMBL/GenBank/DDBJ whole genome shotgun (WGS) entry which is preliminary data.</text>
</comment>
<evidence type="ECO:0000256" key="4">
    <source>
        <dbReference type="SAM" id="Phobius"/>
    </source>
</evidence>
<reference evidence="5 6" key="1">
    <citation type="submission" date="2018-04" db="EMBL/GenBank/DDBJ databases">
        <title>Novel Campyloabacter and Helicobacter Species and Strains.</title>
        <authorList>
            <person name="Mannion A.J."/>
            <person name="Shen Z."/>
            <person name="Fox J.G."/>
        </authorList>
    </citation>
    <scope>NUCLEOTIDE SEQUENCE [LARGE SCALE GENOMIC DNA]</scope>
    <source>
        <strain evidence="5 6">MIT 12-6600</strain>
    </source>
</reference>
<feature type="transmembrane region" description="Helical" evidence="4">
    <location>
        <begin position="20"/>
        <end position="39"/>
    </location>
</feature>
<dbReference type="Pfam" id="PF07690">
    <property type="entry name" value="MFS_1"/>
    <property type="match status" value="1"/>
</dbReference>
<feature type="transmembrane region" description="Helical" evidence="4">
    <location>
        <begin position="182"/>
        <end position="202"/>
    </location>
</feature>
<dbReference type="Gene3D" id="1.20.1250.20">
    <property type="entry name" value="MFS general substrate transporter like domains"/>
    <property type="match status" value="1"/>
</dbReference>
<name>A0A3D8ITN3_9HELI</name>
<dbReference type="InterPro" id="IPR011701">
    <property type="entry name" value="MFS"/>
</dbReference>
<organism evidence="5 6">
    <name type="scientific">Helicobacter equorum</name>
    <dbReference type="NCBI Taxonomy" id="361872"/>
    <lineage>
        <taxon>Bacteria</taxon>
        <taxon>Pseudomonadati</taxon>
        <taxon>Campylobacterota</taxon>
        <taxon>Epsilonproteobacteria</taxon>
        <taxon>Campylobacterales</taxon>
        <taxon>Helicobacteraceae</taxon>
        <taxon>Helicobacter</taxon>
    </lineage>
</organism>
<keyword evidence="6" id="KW-1185">Reference proteome</keyword>
<evidence type="ECO:0000313" key="6">
    <source>
        <dbReference type="Proteomes" id="UP000256514"/>
    </source>
</evidence>
<keyword evidence="2 4" id="KW-1133">Transmembrane helix</keyword>
<feature type="transmembrane region" description="Helical" evidence="4">
    <location>
        <begin position="313"/>
        <end position="336"/>
    </location>
</feature>
<dbReference type="PANTHER" id="PTHR43596">
    <property type="entry name" value="ADP,ATP CARRIER PROTEIN"/>
    <property type="match status" value="1"/>
</dbReference>